<feature type="domain" description="Putative sugar diacid recognition" evidence="2">
    <location>
        <begin position="4"/>
        <end position="135"/>
    </location>
</feature>
<feature type="domain" description="PucR C-terminal helix-turn-helix" evidence="3">
    <location>
        <begin position="306"/>
        <end position="364"/>
    </location>
</feature>
<accession>A0A562JR50</accession>
<evidence type="ECO:0000256" key="1">
    <source>
        <dbReference type="ARBA" id="ARBA00006754"/>
    </source>
</evidence>
<proteinExistence type="inferred from homology"/>
<dbReference type="Pfam" id="PF13556">
    <property type="entry name" value="HTH_30"/>
    <property type="match status" value="1"/>
</dbReference>
<keyword evidence="6" id="KW-1185">Reference proteome</keyword>
<evidence type="ECO:0000259" key="2">
    <source>
        <dbReference type="Pfam" id="PF05651"/>
    </source>
</evidence>
<dbReference type="OrthoDB" id="9792148at2"/>
<dbReference type="RefSeq" id="WP_144543151.1">
    <property type="nucleotide sequence ID" value="NZ_VLKI01000008.1"/>
</dbReference>
<sequence>MLLPDLAEKIIAEVRKFLHEDIIVANTSGVIIASTDPSRIGTFHEGAFITVKNKDKIIITNEDQLRLQGVKAGINLPIFFKGETAGVIGITGDPVRVSSFGEIIRKMTELFISESYYAEQLDWQARALEGFMFDWLQTKEWDPSFRERAHLLKINLTIDRQVSIAEFKQNHLLMHRDLWNSILSWKEARQQDLIIRWGNDRIVLLSGISSSNNDISSKDKVLRFHRFLESLLSVQVCIGTGKRMSPSNLPDAFRQAERALKIAKERGKVIFDEDLTMEMIFDDLSAETKNDFIDRTVGSIIHEQDLMLTLKELFKQNHSLKNTAEALHIHINTLHYRLKRIYELSGLHTSNIEDLIKLFLAIRLLEEYTKNS</sequence>
<dbReference type="Gene3D" id="1.10.10.2840">
    <property type="entry name" value="PucR C-terminal helix-turn-helix domain"/>
    <property type="match status" value="1"/>
</dbReference>
<feature type="domain" description="CdaR GGDEF-like" evidence="4">
    <location>
        <begin position="142"/>
        <end position="262"/>
    </location>
</feature>
<evidence type="ECO:0000313" key="6">
    <source>
        <dbReference type="Proteomes" id="UP000318667"/>
    </source>
</evidence>
<dbReference type="PANTHER" id="PTHR33744:SF16">
    <property type="entry name" value="CARBOHYDRATE DIACID REGULATOR"/>
    <property type="match status" value="1"/>
</dbReference>
<evidence type="ECO:0000259" key="3">
    <source>
        <dbReference type="Pfam" id="PF13556"/>
    </source>
</evidence>
<reference evidence="5 6" key="1">
    <citation type="journal article" date="2015" name="Stand. Genomic Sci.">
        <title>Genomic Encyclopedia of Bacterial and Archaeal Type Strains, Phase III: the genomes of soil and plant-associated and newly described type strains.</title>
        <authorList>
            <person name="Whitman W.B."/>
            <person name="Woyke T."/>
            <person name="Klenk H.P."/>
            <person name="Zhou Y."/>
            <person name="Lilburn T.G."/>
            <person name="Beck B.J."/>
            <person name="De Vos P."/>
            <person name="Vandamme P."/>
            <person name="Eisen J.A."/>
            <person name="Garrity G."/>
            <person name="Hugenholtz P."/>
            <person name="Kyrpides N.C."/>
        </authorList>
    </citation>
    <scope>NUCLEOTIDE SEQUENCE [LARGE SCALE GENOMIC DNA]</scope>
    <source>
        <strain evidence="5 6">CGMCC 1.10115</strain>
    </source>
</reference>
<dbReference type="InterPro" id="IPR008599">
    <property type="entry name" value="Diacid_rec"/>
</dbReference>
<comment type="similarity">
    <text evidence="1">Belongs to the CdaR family.</text>
</comment>
<organism evidence="5 6">
    <name type="scientific">Cytobacillus oceanisediminis</name>
    <dbReference type="NCBI Taxonomy" id="665099"/>
    <lineage>
        <taxon>Bacteria</taxon>
        <taxon>Bacillati</taxon>
        <taxon>Bacillota</taxon>
        <taxon>Bacilli</taxon>
        <taxon>Bacillales</taxon>
        <taxon>Bacillaceae</taxon>
        <taxon>Cytobacillus</taxon>
    </lineage>
</organism>
<dbReference type="InterPro" id="IPR042070">
    <property type="entry name" value="PucR_C-HTH_sf"/>
</dbReference>
<dbReference type="Pfam" id="PF05651">
    <property type="entry name" value="Diacid_rec"/>
    <property type="match status" value="1"/>
</dbReference>
<evidence type="ECO:0000313" key="5">
    <source>
        <dbReference type="EMBL" id="TWH85626.1"/>
    </source>
</evidence>
<gene>
    <name evidence="5" type="ORF">IQ19_03048</name>
</gene>
<dbReference type="GeneID" id="65404208"/>
<dbReference type="InterPro" id="IPR041522">
    <property type="entry name" value="CdaR_GGDEF"/>
</dbReference>
<dbReference type="InterPro" id="IPR025736">
    <property type="entry name" value="PucR_C-HTH_dom"/>
</dbReference>
<comment type="caution">
    <text evidence="5">The sequence shown here is derived from an EMBL/GenBank/DDBJ whole genome shotgun (WGS) entry which is preliminary data.</text>
</comment>
<dbReference type="AlphaFoldDB" id="A0A562JR50"/>
<dbReference type="Proteomes" id="UP000318667">
    <property type="component" value="Unassembled WGS sequence"/>
</dbReference>
<dbReference type="PANTHER" id="PTHR33744">
    <property type="entry name" value="CARBOHYDRATE DIACID REGULATOR"/>
    <property type="match status" value="1"/>
</dbReference>
<dbReference type="Pfam" id="PF17853">
    <property type="entry name" value="GGDEF_2"/>
    <property type="match status" value="1"/>
</dbReference>
<evidence type="ECO:0000259" key="4">
    <source>
        <dbReference type="Pfam" id="PF17853"/>
    </source>
</evidence>
<protein>
    <submittedName>
        <fullName evidence="5">Transcriptional regulator, CdaR family</fullName>
    </submittedName>
</protein>
<name>A0A562JR50_9BACI</name>
<dbReference type="InterPro" id="IPR051448">
    <property type="entry name" value="CdaR-like_regulators"/>
</dbReference>
<dbReference type="EMBL" id="VLKI01000008">
    <property type="protein sequence ID" value="TWH85626.1"/>
    <property type="molecule type" value="Genomic_DNA"/>
</dbReference>